<dbReference type="AlphaFoldDB" id="A0A1F7V6C6"/>
<keyword evidence="5 9" id="KW-0653">Protein transport</keyword>
<evidence type="ECO:0000256" key="4">
    <source>
        <dbReference type="ARBA" id="ARBA00022692"/>
    </source>
</evidence>
<name>A0A1F7V6C6_9BACT</name>
<organism evidence="10 11">
    <name type="scientific">Candidatus Uhrbacteria bacterium RIFCSPLOWO2_02_FULL_48_12</name>
    <dbReference type="NCBI Taxonomy" id="1802407"/>
    <lineage>
        <taxon>Bacteria</taxon>
        <taxon>Candidatus Uhriibacteriota</taxon>
    </lineage>
</organism>
<dbReference type="GO" id="GO:0009306">
    <property type="term" value="P:protein secretion"/>
    <property type="evidence" value="ECO:0007669"/>
    <property type="project" value="UniProtKB-UniRule"/>
</dbReference>
<protein>
    <recommendedName>
        <fullName evidence="9">Protein-export membrane protein SecG</fullName>
    </recommendedName>
</protein>
<evidence type="ECO:0000256" key="1">
    <source>
        <dbReference type="ARBA" id="ARBA00004141"/>
    </source>
</evidence>
<dbReference type="NCBIfam" id="TIGR00810">
    <property type="entry name" value="secG"/>
    <property type="match status" value="1"/>
</dbReference>
<dbReference type="GO" id="GO:0005886">
    <property type="term" value="C:plasma membrane"/>
    <property type="evidence" value="ECO:0007669"/>
    <property type="project" value="UniProtKB-SubCell"/>
</dbReference>
<evidence type="ECO:0000256" key="8">
    <source>
        <dbReference type="ARBA" id="ARBA00023136"/>
    </source>
</evidence>
<comment type="function">
    <text evidence="9">Involved in protein export. Participates in an early event of protein translocation.</text>
</comment>
<evidence type="ECO:0000256" key="9">
    <source>
        <dbReference type="RuleBase" id="RU365087"/>
    </source>
</evidence>
<dbReference type="GO" id="GO:0015450">
    <property type="term" value="F:protein-transporting ATPase activity"/>
    <property type="evidence" value="ECO:0007669"/>
    <property type="project" value="UniProtKB-UniRule"/>
</dbReference>
<dbReference type="STRING" id="1802407.A3I40_00060"/>
<evidence type="ECO:0000256" key="3">
    <source>
        <dbReference type="ARBA" id="ARBA00022448"/>
    </source>
</evidence>
<keyword evidence="7 9" id="KW-0811">Translocation</keyword>
<dbReference type="Pfam" id="PF03840">
    <property type="entry name" value="SecG"/>
    <property type="match status" value="1"/>
</dbReference>
<comment type="subcellular location">
    <subcellularLocation>
        <location evidence="9">Cell membrane</location>
        <topology evidence="9">Multi-pass membrane protein</topology>
    </subcellularLocation>
    <subcellularLocation>
        <location evidence="1">Membrane</location>
        <topology evidence="1">Multi-pass membrane protein</topology>
    </subcellularLocation>
</comment>
<keyword evidence="3 9" id="KW-0813">Transport</keyword>
<feature type="transmembrane region" description="Helical" evidence="9">
    <location>
        <begin position="6"/>
        <end position="25"/>
    </location>
</feature>
<accession>A0A1F7V6C6</accession>
<dbReference type="Proteomes" id="UP000178723">
    <property type="component" value="Unassembled WGS sequence"/>
</dbReference>
<keyword evidence="8 9" id="KW-0472">Membrane</keyword>
<reference evidence="10 11" key="1">
    <citation type="journal article" date="2016" name="Nat. Commun.">
        <title>Thousands of microbial genomes shed light on interconnected biogeochemical processes in an aquifer system.</title>
        <authorList>
            <person name="Anantharaman K."/>
            <person name="Brown C.T."/>
            <person name="Hug L.A."/>
            <person name="Sharon I."/>
            <person name="Castelle C.J."/>
            <person name="Probst A.J."/>
            <person name="Thomas B.C."/>
            <person name="Singh A."/>
            <person name="Wilkins M.J."/>
            <person name="Karaoz U."/>
            <person name="Brodie E.L."/>
            <person name="Williams K.H."/>
            <person name="Hubbard S.S."/>
            <person name="Banfield J.F."/>
        </authorList>
    </citation>
    <scope>NUCLEOTIDE SEQUENCE [LARGE SCALE GENOMIC DNA]</scope>
</reference>
<evidence type="ECO:0000256" key="2">
    <source>
        <dbReference type="ARBA" id="ARBA00008445"/>
    </source>
</evidence>
<sequence>MVSQLINWLPAIQAGLSILLILSILPQSRGTAVGSAFGGAGTIYRTKRGVEKWLMRATIVIGVIFTAVSLLRIVLGS</sequence>
<feature type="transmembrane region" description="Helical" evidence="9">
    <location>
        <begin position="53"/>
        <end position="75"/>
    </location>
</feature>
<gene>
    <name evidence="10" type="ORF">A3I40_00060</name>
</gene>
<keyword evidence="9" id="KW-1003">Cell membrane</keyword>
<evidence type="ECO:0000256" key="5">
    <source>
        <dbReference type="ARBA" id="ARBA00022927"/>
    </source>
</evidence>
<evidence type="ECO:0000256" key="6">
    <source>
        <dbReference type="ARBA" id="ARBA00022989"/>
    </source>
</evidence>
<evidence type="ECO:0000256" key="7">
    <source>
        <dbReference type="ARBA" id="ARBA00023010"/>
    </source>
</evidence>
<proteinExistence type="inferred from homology"/>
<keyword evidence="4 9" id="KW-0812">Transmembrane</keyword>
<comment type="similarity">
    <text evidence="2 9">Belongs to the SecG family.</text>
</comment>
<evidence type="ECO:0000313" key="11">
    <source>
        <dbReference type="Proteomes" id="UP000178723"/>
    </source>
</evidence>
<keyword evidence="6 9" id="KW-1133">Transmembrane helix</keyword>
<evidence type="ECO:0000313" key="10">
    <source>
        <dbReference type="EMBL" id="OGL85648.1"/>
    </source>
</evidence>
<dbReference type="EMBL" id="MGEP01000064">
    <property type="protein sequence ID" value="OGL85648.1"/>
    <property type="molecule type" value="Genomic_DNA"/>
</dbReference>
<comment type="caution">
    <text evidence="10">The sequence shown here is derived from an EMBL/GenBank/DDBJ whole genome shotgun (WGS) entry which is preliminary data.</text>
</comment>
<dbReference type="InterPro" id="IPR004692">
    <property type="entry name" value="SecG"/>
</dbReference>